<dbReference type="HAMAP" id="MF_01115">
    <property type="entry name" value="CLC_YfeO"/>
    <property type="match status" value="1"/>
</dbReference>
<feature type="transmembrane region" description="Helical" evidence="10">
    <location>
        <begin position="300"/>
        <end position="321"/>
    </location>
</feature>
<feature type="transmembrane region" description="Helical" evidence="10">
    <location>
        <begin position="147"/>
        <end position="174"/>
    </location>
</feature>
<evidence type="ECO:0000256" key="4">
    <source>
        <dbReference type="ARBA" id="ARBA00022475"/>
    </source>
</evidence>
<feature type="transmembrane region" description="Helical" evidence="10">
    <location>
        <begin position="342"/>
        <end position="362"/>
    </location>
</feature>
<feature type="transmembrane region" description="Helical" evidence="10">
    <location>
        <begin position="55"/>
        <end position="74"/>
    </location>
</feature>
<name>A0A1B7L9X4_9ENTR</name>
<evidence type="ECO:0000256" key="7">
    <source>
        <dbReference type="ARBA" id="ARBA00023065"/>
    </source>
</evidence>
<proteinExistence type="inferred from homology"/>
<dbReference type="AlphaFoldDB" id="A0A1B7L9X4"/>
<keyword evidence="5 10" id="KW-0812">Transmembrane</keyword>
<dbReference type="PANTHER" id="PTHR43427">
    <property type="entry name" value="CHLORIDE CHANNEL PROTEIN CLC-E"/>
    <property type="match status" value="1"/>
</dbReference>
<dbReference type="GO" id="GO:0015108">
    <property type="term" value="F:chloride transmembrane transporter activity"/>
    <property type="evidence" value="ECO:0007669"/>
    <property type="project" value="InterPro"/>
</dbReference>
<feature type="transmembrane region" description="Helical" evidence="10">
    <location>
        <begin position="95"/>
        <end position="117"/>
    </location>
</feature>
<evidence type="ECO:0000256" key="10">
    <source>
        <dbReference type="HAMAP-Rule" id="MF_01115"/>
    </source>
</evidence>
<evidence type="ECO:0000256" key="9">
    <source>
        <dbReference type="ARBA" id="ARBA00023303"/>
    </source>
</evidence>
<keyword evidence="8 10" id="KW-0472">Membrane</keyword>
<protein>
    <recommendedName>
        <fullName evidence="10">Putative ion-transport protein A9B99_05420</fullName>
    </recommendedName>
</protein>
<sequence length="411" mass="43111">MLHPRARTLLVLSCPAILIGIATSLVLHLVLNVSWVMEKFLWIVLPQSMGTSGDAPFWILSVLTLTGLAVGLIIRYMPGEGGPDPALEPLISPPITLSALPGLLLAMLLGLAGGVSLGPEHPIMSVNIALTVALGARVLPKVSAFDWTILAAAGTVGALFGAPVAAALIFAQTLNAGNDAPLWDRLFAPLLAAATGAVCTQLMSGSLFIIPLAPYPGLHFIDLISGSVVAIIAIALGMMAVWGFPKLHYLMRQVNNPILMLTAGGFVLGLLGVIGGGVTLFSGLREVTTLFTGKFTVSDYLLFVIVKLLALVVAAACGFRGGRIFPAIFVGIALGIMLHQHVTAVPLAVTLSCSVLGIMLVVTRDGWLSLFIAASVVPDLRLLPLLCVVILPAWLILTGRPLMTADRRKRE</sequence>
<keyword evidence="12" id="KW-1185">Reference proteome</keyword>
<dbReference type="RefSeq" id="WP_064595312.1">
    <property type="nucleotide sequence ID" value="NZ_CP134782.1"/>
</dbReference>
<dbReference type="InterPro" id="IPR014743">
    <property type="entry name" value="Cl-channel_core"/>
</dbReference>
<keyword evidence="6 10" id="KW-1133">Transmembrane helix</keyword>
<dbReference type="CDD" id="cd00400">
    <property type="entry name" value="Voltage_gated_ClC"/>
    <property type="match status" value="1"/>
</dbReference>
<dbReference type="NCBIfam" id="NF002971">
    <property type="entry name" value="PRK03655.1"/>
    <property type="match status" value="1"/>
</dbReference>
<feature type="transmembrane region" description="Helical" evidence="10">
    <location>
        <begin position="186"/>
        <end position="211"/>
    </location>
</feature>
<feature type="transmembrane region" description="Helical" evidence="10">
    <location>
        <begin position="382"/>
        <end position="403"/>
    </location>
</feature>
<accession>A0A1B7L9X4</accession>
<feature type="transmembrane region" description="Helical" evidence="10">
    <location>
        <begin position="223"/>
        <end position="245"/>
    </location>
</feature>
<dbReference type="Pfam" id="PF00654">
    <property type="entry name" value="Voltage_CLC"/>
    <property type="match status" value="1"/>
</dbReference>
<gene>
    <name evidence="11" type="ORF">A9B99_05420</name>
</gene>
<dbReference type="SUPFAM" id="SSF81340">
    <property type="entry name" value="Clc chloride channel"/>
    <property type="match status" value="1"/>
</dbReference>
<dbReference type="EMBL" id="LYRP01000001">
    <property type="protein sequence ID" value="OAT79128.1"/>
    <property type="molecule type" value="Genomic_DNA"/>
</dbReference>
<evidence type="ECO:0000313" key="12">
    <source>
        <dbReference type="Proteomes" id="UP000078225"/>
    </source>
</evidence>
<dbReference type="STRING" id="1691903.A9B99_05420"/>
<dbReference type="GO" id="GO:0005886">
    <property type="term" value="C:plasma membrane"/>
    <property type="evidence" value="ECO:0007669"/>
    <property type="project" value="UniProtKB-SubCell"/>
</dbReference>
<keyword evidence="4 10" id="KW-1003">Cell membrane</keyword>
<evidence type="ECO:0000256" key="2">
    <source>
        <dbReference type="ARBA" id="ARBA00009476"/>
    </source>
</evidence>
<keyword evidence="3 10" id="KW-0813">Transport</keyword>
<reference evidence="12" key="1">
    <citation type="submission" date="2016-05" db="EMBL/GenBank/DDBJ databases">
        <authorList>
            <person name="Behera P."/>
            <person name="Vaishampayan P."/>
            <person name="Singh N."/>
            <person name="Raina V."/>
            <person name="Suar M."/>
            <person name="Pattnaik A."/>
            <person name="Rastogi G."/>
        </authorList>
    </citation>
    <scope>NUCLEOTIDE SEQUENCE [LARGE SCALE GENOMIC DNA]</scope>
    <source>
        <strain evidence="12">MP23</strain>
    </source>
</reference>
<dbReference type="Gene3D" id="1.10.3080.10">
    <property type="entry name" value="Clc chloride channel"/>
    <property type="match status" value="1"/>
</dbReference>
<keyword evidence="9 10" id="KW-0407">Ion channel</keyword>
<dbReference type="GO" id="GO:0005216">
    <property type="term" value="F:monoatomic ion channel activity"/>
    <property type="evidence" value="ECO:0007669"/>
    <property type="project" value="UniProtKB-UniRule"/>
</dbReference>
<dbReference type="OrthoDB" id="2729535at2"/>
<dbReference type="Proteomes" id="UP000078225">
    <property type="component" value="Unassembled WGS sequence"/>
</dbReference>
<evidence type="ECO:0000256" key="1">
    <source>
        <dbReference type="ARBA" id="ARBA00004651"/>
    </source>
</evidence>
<dbReference type="InterPro" id="IPR001807">
    <property type="entry name" value="ClC"/>
</dbReference>
<feature type="transmembrane region" description="Helical" evidence="10">
    <location>
        <begin position="257"/>
        <end position="280"/>
    </location>
</feature>
<dbReference type="InterPro" id="IPR022969">
    <property type="entry name" value="Chloride_channel_YfeO"/>
</dbReference>
<keyword evidence="7 10" id="KW-0406">Ion transport</keyword>
<dbReference type="PANTHER" id="PTHR43427:SF9">
    <property type="entry name" value="ION-TRANSPORT PROTEIN YFEO-RELATED"/>
    <property type="match status" value="1"/>
</dbReference>
<dbReference type="PRINTS" id="PR00762">
    <property type="entry name" value="CLCHANNEL"/>
</dbReference>
<comment type="caution">
    <text evidence="11">The sequence shown here is derived from an EMBL/GenBank/DDBJ whole genome shotgun (WGS) entry which is preliminary data.</text>
</comment>
<comment type="subcellular location">
    <subcellularLocation>
        <location evidence="1 10">Cell membrane</location>
        <topology evidence="1 10">Multi-pass membrane protein</topology>
    </subcellularLocation>
</comment>
<dbReference type="InterPro" id="IPR050368">
    <property type="entry name" value="ClC-type_chloride_channel"/>
</dbReference>
<feature type="transmembrane region" description="Helical" evidence="10">
    <location>
        <begin position="9"/>
        <end position="35"/>
    </location>
</feature>
<evidence type="ECO:0000313" key="11">
    <source>
        <dbReference type="EMBL" id="OAT79128.1"/>
    </source>
</evidence>
<evidence type="ECO:0000256" key="8">
    <source>
        <dbReference type="ARBA" id="ARBA00023136"/>
    </source>
</evidence>
<evidence type="ECO:0000256" key="5">
    <source>
        <dbReference type="ARBA" id="ARBA00022692"/>
    </source>
</evidence>
<organism evidence="11 12">
    <name type="scientific">Mangrovibacter phragmitis</name>
    <dbReference type="NCBI Taxonomy" id="1691903"/>
    <lineage>
        <taxon>Bacteria</taxon>
        <taxon>Pseudomonadati</taxon>
        <taxon>Pseudomonadota</taxon>
        <taxon>Gammaproteobacteria</taxon>
        <taxon>Enterobacterales</taxon>
        <taxon>Enterobacteriaceae</taxon>
        <taxon>Mangrovibacter</taxon>
    </lineage>
</organism>
<evidence type="ECO:0000256" key="3">
    <source>
        <dbReference type="ARBA" id="ARBA00022448"/>
    </source>
</evidence>
<evidence type="ECO:0000256" key="6">
    <source>
        <dbReference type="ARBA" id="ARBA00022989"/>
    </source>
</evidence>
<comment type="similarity">
    <text evidence="2 10">Belongs to the chloride channel (TC 2.A.49) family.</text>
</comment>